<dbReference type="SUPFAM" id="SSF55658">
    <property type="entry name" value="L9 N-domain-like"/>
    <property type="match status" value="1"/>
</dbReference>
<keyword evidence="6" id="KW-0687">Ribonucleoprotein</keyword>
<keyword evidence="3" id="KW-0809">Transit peptide</keyword>
<dbReference type="InterPro" id="IPR009027">
    <property type="entry name" value="Ribosomal_bL9/RNase_H1_N"/>
</dbReference>
<dbReference type="GO" id="GO:0003735">
    <property type="term" value="F:structural constituent of ribosome"/>
    <property type="evidence" value="ECO:0007669"/>
    <property type="project" value="InterPro"/>
</dbReference>
<dbReference type="Gene3D" id="3.40.5.10">
    <property type="entry name" value="Ribosomal protein L9, N-terminal domain"/>
    <property type="match status" value="1"/>
</dbReference>
<sequence>MLKRCLPLMKDVLVPSVLRPLLSQSNCINVNQIRTTIIMKRKYPVQLFKEGKLPRIKRRNELYDIVEIEHTKPAPDIKCILTEYVEGVGGKGDVVEIKRKLFRDQLYPLKLAIYASPENLAENELLVKDMAASNQPRLTAFAKKTMNKLEKIHLPIPMSGDNPWTLNKQHVKLALRKVGVEVEEHCITLPEEPITQKQDLHILISVNKFEPHKIDAYIQLVYKDPSKNDLEELPQIWREDDESES</sequence>
<feature type="domain" description="Ribosomal protein L9" evidence="9">
    <location>
        <begin position="77"/>
        <end position="122"/>
    </location>
</feature>
<dbReference type="Proteomes" id="UP001347796">
    <property type="component" value="Unassembled WGS sequence"/>
</dbReference>
<reference evidence="11 12" key="1">
    <citation type="submission" date="2024-01" db="EMBL/GenBank/DDBJ databases">
        <title>The genome of the rayed Mediterranean limpet Patella caerulea (Linnaeus, 1758).</title>
        <authorList>
            <person name="Anh-Thu Weber A."/>
            <person name="Halstead-Nussloch G."/>
        </authorList>
    </citation>
    <scope>NUCLEOTIDE SEQUENCE [LARGE SCALE GENOMIC DNA]</scope>
    <source>
        <strain evidence="11">AATW-2023a</strain>
        <tissue evidence="11">Whole specimen</tissue>
    </source>
</reference>
<dbReference type="GO" id="GO:0005840">
    <property type="term" value="C:ribosome"/>
    <property type="evidence" value="ECO:0007669"/>
    <property type="project" value="UniProtKB-KW"/>
</dbReference>
<evidence type="ECO:0000256" key="5">
    <source>
        <dbReference type="ARBA" id="ARBA00023128"/>
    </source>
</evidence>
<dbReference type="GO" id="GO:0006412">
    <property type="term" value="P:translation"/>
    <property type="evidence" value="ECO:0007669"/>
    <property type="project" value="InterPro"/>
</dbReference>
<dbReference type="InterPro" id="IPR000244">
    <property type="entry name" value="Ribosomal_bL9"/>
</dbReference>
<proteinExistence type="inferred from homology"/>
<comment type="similarity">
    <text evidence="2">Belongs to the bacterial ribosomal protein bL9 family.</text>
</comment>
<keyword evidence="4" id="KW-0689">Ribosomal protein</keyword>
<dbReference type="InterPro" id="IPR054302">
    <property type="entry name" value="Ribosomal_bL9m_C"/>
</dbReference>
<dbReference type="GO" id="GO:1990904">
    <property type="term" value="C:ribonucleoprotein complex"/>
    <property type="evidence" value="ECO:0007669"/>
    <property type="project" value="UniProtKB-KW"/>
</dbReference>
<evidence type="ECO:0000256" key="8">
    <source>
        <dbReference type="ARBA" id="ARBA00035381"/>
    </source>
</evidence>
<name>A0AAN8IX31_PATCE</name>
<evidence type="ECO:0000256" key="3">
    <source>
        <dbReference type="ARBA" id="ARBA00022946"/>
    </source>
</evidence>
<dbReference type="EMBL" id="JAZGQO010000018">
    <property type="protein sequence ID" value="KAK6167745.1"/>
    <property type="molecule type" value="Genomic_DNA"/>
</dbReference>
<dbReference type="Pfam" id="PF22078">
    <property type="entry name" value="Ribosomal_bL9m_C"/>
    <property type="match status" value="1"/>
</dbReference>
<feature type="domain" description="Large ribosomal subunit protein bL9m C-terminal" evidence="10">
    <location>
        <begin position="142"/>
        <end position="213"/>
    </location>
</feature>
<comment type="subcellular location">
    <subcellularLocation>
        <location evidence="1">Mitochondrion</location>
    </subcellularLocation>
</comment>
<keyword evidence="5" id="KW-0496">Mitochondrion</keyword>
<evidence type="ECO:0000259" key="9">
    <source>
        <dbReference type="Pfam" id="PF01281"/>
    </source>
</evidence>
<evidence type="ECO:0000256" key="6">
    <source>
        <dbReference type="ARBA" id="ARBA00023274"/>
    </source>
</evidence>
<evidence type="ECO:0000313" key="12">
    <source>
        <dbReference type="Proteomes" id="UP001347796"/>
    </source>
</evidence>
<gene>
    <name evidence="11" type="ORF">SNE40_021706</name>
</gene>
<dbReference type="AlphaFoldDB" id="A0AAN8IX31"/>
<dbReference type="GO" id="GO:0005739">
    <property type="term" value="C:mitochondrion"/>
    <property type="evidence" value="ECO:0007669"/>
    <property type="project" value="UniProtKB-SubCell"/>
</dbReference>
<keyword evidence="12" id="KW-1185">Reference proteome</keyword>
<dbReference type="InterPro" id="IPR036935">
    <property type="entry name" value="Ribosomal_bL9_N_sf"/>
</dbReference>
<protein>
    <recommendedName>
        <fullName evidence="7">Large ribosomal subunit protein bL9m</fullName>
    </recommendedName>
    <alternativeName>
        <fullName evidence="8">39S ribosomal protein L9, mitochondrial</fullName>
    </alternativeName>
</protein>
<organism evidence="11 12">
    <name type="scientific">Patella caerulea</name>
    <name type="common">Rayed Mediterranean limpet</name>
    <dbReference type="NCBI Taxonomy" id="87958"/>
    <lineage>
        <taxon>Eukaryota</taxon>
        <taxon>Metazoa</taxon>
        <taxon>Spiralia</taxon>
        <taxon>Lophotrochozoa</taxon>
        <taxon>Mollusca</taxon>
        <taxon>Gastropoda</taxon>
        <taxon>Patellogastropoda</taxon>
        <taxon>Patelloidea</taxon>
        <taxon>Patellidae</taxon>
        <taxon>Patella</taxon>
    </lineage>
</organism>
<evidence type="ECO:0000256" key="1">
    <source>
        <dbReference type="ARBA" id="ARBA00004173"/>
    </source>
</evidence>
<accession>A0AAN8IX31</accession>
<evidence type="ECO:0000256" key="2">
    <source>
        <dbReference type="ARBA" id="ARBA00010605"/>
    </source>
</evidence>
<evidence type="ECO:0000313" key="11">
    <source>
        <dbReference type="EMBL" id="KAK6167745.1"/>
    </source>
</evidence>
<evidence type="ECO:0000256" key="4">
    <source>
        <dbReference type="ARBA" id="ARBA00022980"/>
    </source>
</evidence>
<dbReference type="InterPro" id="IPR020070">
    <property type="entry name" value="Ribosomal_bL9_N"/>
</dbReference>
<dbReference type="Pfam" id="PF01281">
    <property type="entry name" value="Ribosomal_L9_N"/>
    <property type="match status" value="1"/>
</dbReference>
<evidence type="ECO:0000256" key="7">
    <source>
        <dbReference type="ARBA" id="ARBA00035194"/>
    </source>
</evidence>
<comment type="caution">
    <text evidence="11">The sequence shown here is derived from an EMBL/GenBank/DDBJ whole genome shotgun (WGS) entry which is preliminary data.</text>
</comment>
<dbReference type="PANTHER" id="PTHR21368">
    <property type="entry name" value="50S RIBOSOMAL PROTEIN L9"/>
    <property type="match status" value="1"/>
</dbReference>
<evidence type="ECO:0000259" key="10">
    <source>
        <dbReference type="Pfam" id="PF22078"/>
    </source>
</evidence>